<feature type="compositionally biased region" description="Low complexity" evidence="1">
    <location>
        <begin position="417"/>
        <end position="437"/>
    </location>
</feature>
<evidence type="ECO:0000256" key="1">
    <source>
        <dbReference type="SAM" id="MobiDB-lite"/>
    </source>
</evidence>
<comment type="caution">
    <text evidence="2">The sequence shown here is derived from an EMBL/GenBank/DDBJ whole genome shotgun (WGS) entry which is preliminary data.</text>
</comment>
<sequence>MNLSQNQKLSLKKIVQQKFQSGFATFHVVLTTKSQKREAKLKIDNEKCDLYIKQKLQLSLKFVKNPDLKILVNKTNDKMVQLKLSQGYSLLFLCTTPENRYILFKTFQLFQYYQAPQKKYEHSFKTANSILGRKNEIQSLAKRNLILGIVKFKISLNSNAISNQKKNKEKECYLIFRQLTIEIKSKHSTLQSFFWKDSPQIIKKKEKSTLLILTNLQNSIIFDSITKEYRGFILEFFETFQKKLSKNKLNYYNVYPGKYNEENSKKKEEKKKKEFNSFKVSMIENHFIKMNIIIKFEPHFLVLHYNSFKEQLNKNKEDRDKDNEKTKEGLNEFDESYRYSKHSFIYKKNIKKKSLVLILNEVDNNDYNQYQNQGIINKNKTKQKFPKEPKKEIFLHNGEEEEDDDDDGDELDKEQNNKQQYNENNSSNDVDNGNGTNKQSHRKILILFSNHEQMENFIHIFNKNKKKDLSKELHNYKIQNKIPEKPIIKIEAAMEFENRNDCKIHFKSNLKLKNNPKTTNLIFSNRHLTFVTSNGISIHKITKNLKLIQKTSCLELTFPDNSNYKLKIIDDFEIELLQKIVNQIKNKNKNNQDNREKIGSFFPIQITKQFDNNINNHQLSTIHMLNQEINLIWNCKSIQFFIQEKTNVYLSQMNQFVVKLDLNDNENFFTKFYSLKSKKQFINTFFKSKKKAFPSINIKNDLSMQSDDDESYEDDDQSDIPLDDDNSSHTSSSQSSSSEDDY</sequence>
<evidence type="ECO:0000313" key="2">
    <source>
        <dbReference type="EMBL" id="KAJ6254359.1"/>
    </source>
</evidence>
<feature type="region of interest" description="Disordered" evidence="1">
    <location>
        <begin position="378"/>
        <end position="438"/>
    </location>
</feature>
<proteinExistence type="predicted"/>
<feature type="compositionally biased region" description="Acidic residues" evidence="1">
    <location>
        <begin position="399"/>
        <end position="412"/>
    </location>
</feature>
<keyword evidence="3" id="KW-1185">Reference proteome</keyword>
<reference evidence="2" key="1">
    <citation type="submission" date="2022-08" db="EMBL/GenBank/DDBJ databases">
        <title>Novel sulfate-reducing endosymbionts in the free-living metamonad Anaeramoeba.</title>
        <authorList>
            <person name="Jerlstrom-Hultqvist J."/>
            <person name="Cepicka I."/>
            <person name="Gallot-Lavallee L."/>
            <person name="Salas-Leiva D."/>
            <person name="Curtis B.A."/>
            <person name="Zahonova K."/>
            <person name="Pipaliya S."/>
            <person name="Dacks J."/>
            <person name="Roger A.J."/>
        </authorList>
    </citation>
    <scope>NUCLEOTIDE SEQUENCE</scope>
    <source>
        <strain evidence="2">Schooner1</strain>
    </source>
</reference>
<feature type="compositionally biased region" description="Basic and acidic residues" evidence="1">
    <location>
        <begin position="385"/>
        <end position="398"/>
    </location>
</feature>
<evidence type="ECO:0000313" key="3">
    <source>
        <dbReference type="Proteomes" id="UP001150062"/>
    </source>
</evidence>
<feature type="compositionally biased region" description="Low complexity" evidence="1">
    <location>
        <begin position="728"/>
        <end position="742"/>
    </location>
</feature>
<feature type="compositionally biased region" description="Acidic residues" evidence="1">
    <location>
        <begin position="706"/>
        <end position="725"/>
    </location>
</feature>
<accession>A0ABQ8ZBT8</accession>
<feature type="region of interest" description="Disordered" evidence="1">
    <location>
        <begin position="701"/>
        <end position="742"/>
    </location>
</feature>
<dbReference type="EMBL" id="JAOAOG010000023">
    <property type="protein sequence ID" value="KAJ6254359.1"/>
    <property type="molecule type" value="Genomic_DNA"/>
</dbReference>
<gene>
    <name evidence="2" type="ORF">M0813_12550</name>
</gene>
<name>A0ABQ8ZBT8_9EUKA</name>
<dbReference type="Proteomes" id="UP001150062">
    <property type="component" value="Unassembled WGS sequence"/>
</dbReference>
<organism evidence="2 3">
    <name type="scientific">Anaeramoeba flamelloides</name>
    <dbReference type="NCBI Taxonomy" id="1746091"/>
    <lineage>
        <taxon>Eukaryota</taxon>
        <taxon>Metamonada</taxon>
        <taxon>Anaeramoebidae</taxon>
        <taxon>Anaeramoeba</taxon>
    </lineage>
</organism>
<protein>
    <submittedName>
        <fullName evidence="2">Uncharacterized protein</fullName>
    </submittedName>
</protein>